<dbReference type="Gene3D" id="3.30.559.30">
    <property type="entry name" value="Nonribosomal peptide synthetase, condensation domain"/>
    <property type="match status" value="1"/>
</dbReference>
<evidence type="ECO:0000256" key="3">
    <source>
        <dbReference type="ARBA" id="ARBA00022553"/>
    </source>
</evidence>
<dbReference type="GO" id="GO:0044550">
    <property type="term" value="P:secondary metabolite biosynthetic process"/>
    <property type="evidence" value="ECO:0007669"/>
    <property type="project" value="TreeGrafter"/>
</dbReference>
<proteinExistence type="predicted"/>
<accession>A0A0P9RK40</accession>
<feature type="domain" description="Carrier" evidence="4">
    <location>
        <begin position="1081"/>
        <end position="1152"/>
    </location>
</feature>
<dbReference type="InterPro" id="IPR023213">
    <property type="entry name" value="CAT-like_dom_sf"/>
</dbReference>
<dbReference type="InterPro" id="IPR020806">
    <property type="entry name" value="PKS_PP-bd"/>
</dbReference>
<dbReference type="AlphaFoldDB" id="A0A0P9RK40"/>
<dbReference type="InterPro" id="IPR010071">
    <property type="entry name" value="AA_adenyl_dom"/>
</dbReference>
<dbReference type="PROSITE" id="PS00455">
    <property type="entry name" value="AMP_BINDING"/>
    <property type="match status" value="1"/>
</dbReference>
<dbReference type="Pfam" id="PF00550">
    <property type="entry name" value="PP-binding"/>
    <property type="match status" value="2"/>
</dbReference>
<comment type="caution">
    <text evidence="5">The sequence shown here is derived from an EMBL/GenBank/DDBJ whole genome shotgun (WGS) entry which is preliminary data.</text>
</comment>
<dbReference type="GO" id="GO:0005829">
    <property type="term" value="C:cytosol"/>
    <property type="evidence" value="ECO:0007669"/>
    <property type="project" value="TreeGrafter"/>
</dbReference>
<organism evidence="5 6">
    <name type="scientific">Pseudomonas syringae pv. helianthi</name>
    <dbReference type="NCBI Taxonomy" id="251654"/>
    <lineage>
        <taxon>Bacteria</taxon>
        <taxon>Pseudomonadati</taxon>
        <taxon>Pseudomonadota</taxon>
        <taxon>Gammaproteobacteria</taxon>
        <taxon>Pseudomonadales</taxon>
        <taxon>Pseudomonadaceae</taxon>
        <taxon>Pseudomonas</taxon>
    </lineage>
</organism>
<dbReference type="InterPro" id="IPR045851">
    <property type="entry name" value="AMP-bd_C_sf"/>
</dbReference>
<dbReference type="PANTHER" id="PTHR45527">
    <property type="entry name" value="NONRIBOSOMAL PEPTIDE SYNTHETASE"/>
    <property type="match status" value="1"/>
</dbReference>
<dbReference type="EMBL" id="LJQM01000169">
    <property type="protein sequence ID" value="KPX43625.1"/>
    <property type="molecule type" value="Genomic_DNA"/>
</dbReference>
<dbReference type="RefSeq" id="WP_054986905.1">
    <property type="nucleotide sequence ID" value="NZ_CP092918.1"/>
</dbReference>
<feature type="domain" description="Carrier" evidence="4">
    <location>
        <begin position="510"/>
        <end position="584"/>
    </location>
</feature>
<dbReference type="InterPro" id="IPR036736">
    <property type="entry name" value="ACP-like_sf"/>
</dbReference>
<evidence type="ECO:0000313" key="5">
    <source>
        <dbReference type="EMBL" id="KPX43625.1"/>
    </source>
</evidence>
<evidence type="ECO:0000256" key="1">
    <source>
        <dbReference type="ARBA" id="ARBA00001957"/>
    </source>
</evidence>
<dbReference type="Pfam" id="PF00668">
    <property type="entry name" value="Condensation"/>
    <property type="match status" value="1"/>
</dbReference>
<evidence type="ECO:0000259" key="4">
    <source>
        <dbReference type="PROSITE" id="PS50075"/>
    </source>
</evidence>
<dbReference type="CDD" id="cd19543">
    <property type="entry name" value="DCL_NRPS"/>
    <property type="match status" value="1"/>
</dbReference>
<reference evidence="5 6" key="1">
    <citation type="submission" date="2015-09" db="EMBL/GenBank/DDBJ databases">
        <title>Genome announcement of multiple Pseudomonas syringae strains.</title>
        <authorList>
            <person name="Thakur S."/>
            <person name="Wang P.W."/>
            <person name="Gong Y."/>
            <person name="Weir B.S."/>
            <person name="Guttman D.S."/>
        </authorList>
    </citation>
    <scope>NUCLEOTIDE SEQUENCE [LARGE SCALE GENOMIC DNA]</scope>
    <source>
        <strain evidence="5 6">ICMP4531</strain>
    </source>
</reference>
<dbReference type="Gene3D" id="1.10.1200.10">
    <property type="entry name" value="ACP-like"/>
    <property type="match status" value="2"/>
</dbReference>
<dbReference type="InterPro" id="IPR001242">
    <property type="entry name" value="Condensation_dom"/>
</dbReference>
<dbReference type="Pfam" id="PF00501">
    <property type="entry name" value="AMP-binding"/>
    <property type="match status" value="1"/>
</dbReference>
<dbReference type="Gene3D" id="3.40.50.12780">
    <property type="entry name" value="N-terminal domain of ligase-like"/>
    <property type="match status" value="1"/>
</dbReference>
<dbReference type="Gene3D" id="3.30.559.10">
    <property type="entry name" value="Chloramphenicol acetyltransferase-like domain"/>
    <property type="match status" value="1"/>
</dbReference>
<dbReference type="SUPFAM" id="SSF52777">
    <property type="entry name" value="CoA-dependent acyltransferases"/>
    <property type="match status" value="2"/>
</dbReference>
<dbReference type="GO" id="GO:0043041">
    <property type="term" value="P:amino acid activation for nonribosomal peptide biosynthetic process"/>
    <property type="evidence" value="ECO:0007669"/>
    <property type="project" value="TreeGrafter"/>
</dbReference>
<dbReference type="GO" id="GO:0003824">
    <property type="term" value="F:catalytic activity"/>
    <property type="evidence" value="ECO:0007669"/>
    <property type="project" value="InterPro"/>
</dbReference>
<comment type="cofactor">
    <cofactor evidence="1">
        <name>pantetheine 4'-phosphate</name>
        <dbReference type="ChEBI" id="CHEBI:47942"/>
    </cofactor>
</comment>
<dbReference type="InterPro" id="IPR009081">
    <property type="entry name" value="PP-bd_ACP"/>
</dbReference>
<dbReference type="GO" id="GO:0031177">
    <property type="term" value="F:phosphopantetheine binding"/>
    <property type="evidence" value="ECO:0007669"/>
    <property type="project" value="InterPro"/>
</dbReference>
<protein>
    <submittedName>
        <fullName evidence="5">Putative peptide synthase</fullName>
    </submittedName>
</protein>
<dbReference type="PATRIC" id="fig|251654.3.peg.1313"/>
<dbReference type="Pfam" id="PF13193">
    <property type="entry name" value="AMP-binding_C"/>
    <property type="match status" value="1"/>
</dbReference>
<name>A0A0P9RK40_9PSED</name>
<dbReference type="InterPro" id="IPR020845">
    <property type="entry name" value="AMP-binding_CS"/>
</dbReference>
<dbReference type="SMART" id="SM00823">
    <property type="entry name" value="PKS_PP"/>
    <property type="match status" value="1"/>
</dbReference>
<dbReference type="PANTHER" id="PTHR45527:SF1">
    <property type="entry name" value="FATTY ACID SYNTHASE"/>
    <property type="match status" value="1"/>
</dbReference>
<evidence type="ECO:0000313" key="6">
    <source>
        <dbReference type="Proteomes" id="UP000050557"/>
    </source>
</evidence>
<gene>
    <name evidence="5" type="ORF">ALO68_01038</name>
</gene>
<dbReference type="InterPro" id="IPR000873">
    <property type="entry name" value="AMP-dep_synth/lig_dom"/>
</dbReference>
<dbReference type="SUPFAM" id="SSF47336">
    <property type="entry name" value="ACP-like"/>
    <property type="match status" value="2"/>
</dbReference>
<evidence type="ECO:0000256" key="2">
    <source>
        <dbReference type="ARBA" id="ARBA00022450"/>
    </source>
</evidence>
<dbReference type="InterPro" id="IPR025110">
    <property type="entry name" value="AMP-bd_C"/>
</dbReference>
<dbReference type="Gene3D" id="3.30.300.30">
    <property type="match status" value="1"/>
</dbReference>
<dbReference type="PROSITE" id="PS50075">
    <property type="entry name" value="CARRIER"/>
    <property type="match status" value="2"/>
</dbReference>
<dbReference type="FunFam" id="1.10.1200.10:FF:000005">
    <property type="entry name" value="Nonribosomal peptide synthetase 1"/>
    <property type="match status" value="1"/>
</dbReference>
<dbReference type="NCBIfam" id="TIGR01733">
    <property type="entry name" value="AA-adenyl-dom"/>
    <property type="match status" value="1"/>
</dbReference>
<keyword evidence="2" id="KW-0596">Phosphopantetheine</keyword>
<dbReference type="GeneID" id="96216433"/>
<dbReference type="SUPFAM" id="SSF56801">
    <property type="entry name" value="Acetyl-CoA synthetase-like"/>
    <property type="match status" value="1"/>
</dbReference>
<dbReference type="CDD" id="cd05930">
    <property type="entry name" value="A_NRPS"/>
    <property type="match status" value="1"/>
</dbReference>
<dbReference type="InterPro" id="IPR042099">
    <property type="entry name" value="ANL_N_sf"/>
</dbReference>
<sequence length="1152" mass="127708">MFNECLHDFLTARATLAPDATAAMFNDLPISNAQLEQRADQVARSLIAEGIPIGSRVAIQVPRSLDMLAGVIGILKAGCTCVPIDPEDTDERRTAILNHSDAQALVTVPDQASEHFVGSWTGVRLNLIRLIDTLHAHDLQNLPAVDADSLAFLFYTSGSTGQPKGVMLSHRALVSGQRWLQTRFPLSKKDRQLLRTTLSVTNLVREIFWPLLSGCVIVVLPPGEHRDPSKLVDAINQSGISVFLAVPALLAGMIEEPEFKQNRTLRYVFSSSDVMPGDLPSRFFACDMPARLFNLYGLTEALYSCHWECHPEQEYAGFVPVGFPAELTPIIVDESLCKVTDAQPGELLITGTGIADGYFKQPELTRERFIDTPYGMAFRTGDIAKQDADGRIDLLGRIDDQLKVAGYRVEPGEIEAHLNRCSGVKKAVVVGIRAPSGNTRLSAYLTFEPGVELSAAAIRTSLADRLPDYMVPARFLVVDAIPYTDNGKVDRKTLRESHSWELELSEDKTRPTTETQARICKLWEEVLGIEGIGILDNFFSLGGDSIQGFLISAKARQLGMRLSATQVFETPTVAEMAMHVESQGLREPGADIVDPGTSNAAFIPNNDVRNVMTAHGAQACSALTDMQKGMLFHSLLDPDSGVYFEQFIYHLEGTVVEPSLRKAWEQVVQRHEILRTAVVTDGLMEPLQFIHEHAKLDWSSLNLSHTAPAQMQQSIEAYLSEDRRRGFVYEQAPLFRLTLITLGNNQYKLVMSYHHLVLDAWSLFILLSDSLEFYRAALDGTPPTLAAARPFRDYVTALTQEDVSAAKAYWKNRLKGFNTPTIISQSEKLNLSASAQELHAEARLDMTELETERLLTFGRKNQLTLNTLVQGAWALVLAKHSQQRDICFGITITHRPVDLAGVQDMVGIFINSLPMRLCVSPQATLAQWLQEVQGVQVGARAYEHYPLPLVQAGAEVASDQPLFETLLIFENFPRTSDWRAKKGIKIRQERYVGWTNYPFAIEAMPEETLYFQVKYDKGFFSPTKVSEVLEDFHSILNTIGMGTAKTLGELVGQLNKTVVPNKAGHGAYTRGQASLPMQRTGASSQAQERLAGIWQQTLRLDEIDVRTPFLALGGNSLLALQVYALSRLDGFDFELKDLLSDNGTIENLASYL</sequence>
<keyword evidence="3" id="KW-0597">Phosphoprotein</keyword>
<dbReference type="Proteomes" id="UP000050557">
    <property type="component" value="Unassembled WGS sequence"/>
</dbReference>